<evidence type="ECO:0000313" key="2">
    <source>
        <dbReference type="EMBL" id="MBD1371165.1"/>
    </source>
</evidence>
<dbReference type="NCBIfam" id="TIGR02876">
    <property type="entry name" value="spore_yqfD"/>
    <property type="match status" value="1"/>
</dbReference>
<sequence length="402" mass="46874">MLDIQLPPILLGRVVVECRGIKLASFLNLITKANIRVYDIYWVDEHRLKMTVLLSEFYELVKLMKQNQVRMRILHKSGLPFYMEKAKKRKWFYVGAILFLFSLYGLTSFIWNVDIEGNKKIPASQIQNILKQEGVFVGQWKRRLPDTVLLQENLLRKMDDTSWVGVRTEGTRMIITIVEKKVPEPNDDQAKIREPVHLIAKKNALIYEMKVDRGNPKVKVNDMVKKGQILVSGIYGDGEQNNTNQIAGAKASILGEVWYESEIEIPLVQKKKVYSGYREKGRFPYVFRFQLKNPFFSPPYKQYEQIQQIDRMRVGNWELPFGIIEEQYLEMQWVRSQLSEEEGIKLGLEQAKLELLADLGEGSQIVAEKILHHRQENGKVYVKVHFDVVENITEKQPIFQGE</sequence>
<dbReference type="Proteomes" id="UP000661691">
    <property type="component" value="Unassembled WGS sequence"/>
</dbReference>
<protein>
    <submittedName>
        <fullName evidence="2">Sporulation protein YqfD</fullName>
    </submittedName>
</protein>
<accession>A0A926N9S5</accession>
<keyword evidence="1" id="KW-0812">Transmembrane</keyword>
<proteinExistence type="predicted"/>
<organism evidence="2 3">
    <name type="scientific">Polycladospora coralii</name>
    <dbReference type="NCBI Taxonomy" id="2771432"/>
    <lineage>
        <taxon>Bacteria</taxon>
        <taxon>Bacillati</taxon>
        <taxon>Bacillota</taxon>
        <taxon>Bacilli</taxon>
        <taxon>Bacillales</taxon>
        <taxon>Thermoactinomycetaceae</taxon>
        <taxon>Polycladospora</taxon>
    </lineage>
</organism>
<dbReference type="EMBL" id="JACXAH010000002">
    <property type="protein sequence ID" value="MBD1371165.1"/>
    <property type="molecule type" value="Genomic_DNA"/>
</dbReference>
<feature type="transmembrane region" description="Helical" evidence="1">
    <location>
        <begin position="91"/>
        <end position="111"/>
    </location>
</feature>
<dbReference type="PIRSF" id="PIRSF029895">
    <property type="entry name" value="SpoIV"/>
    <property type="match status" value="1"/>
</dbReference>
<dbReference type="AlphaFoldDB" id="A0A926N9S5"/>
<keyword evidence="1" id="KW-0472">Membrane</keyword>
<gene>
    <name evidence="2" type="primary">yqfD</name>
    <name evidence="2" type="ORF">IC620_02170</name>
</gene>
<keyword evidence="1" id="KW-1133">Transmembrane helix</keyword>
<reference evidence="2" key="1">
    <citation type="submission" date="2020-09" db="EMBL/GenBank/DDBJ databases">
        <title>A novel bacterium of genus Hazenella, isolated from South China Sea.</title>
        <authorList>
            <person name="Huang H."/>
            <person name="Mo K."/>
            <person name="Hu Y."/>
        </authorList>
    </citation>
    <scope>NUCLEOTIDE SEQUENCE</scope>
    <source>
        <strain evidence="2">IB182357</strain>
    </source>
</reference>
<evidence type="ECO:0000256" key="1">
    <source>
        <dbReference type="SAM" id="Phobius"/>
    </source>
</evidence>
<name>A0A926N9S5_9BACL</name>
<keyword evidence="3" id="KW-1185">Reference proteome</keyword>
<comment type="caution">
    <text evidence="2">The sequence shown here is derived from an EMBL/GenBank/DDBJ whole genome shotgun (WGS) entry which is preliminary data.</text>
</comment>
<dbReference type="InterPro" id="IPR010690">
    <property type="entry name" value="YqfD"/>
</dbReference>
<dbReference type="RefSeq" id="WP_191141394.1">
    <property type="nucleotide sequence ID" value="NZ_JACXAH010000002.1"/>
</dbReference>
<evidence type="ECO:0000313" key="3">
    <source>
        <dbReference type="Proteomes" id="UP000661691"/>
    </source>
</evidence>
<dbReference type="Pfam" id="PF06898">
    <property type="entry name" value="YqfD"/>
    <property type="match status" value="1"/>
</dbReference>